<dbReference type="AlphaFoldDB" id="A0A9C6U7B7"/>
<feature type="region of interest" description="Disordered" evidence="1">
    <location>
        <begin position="252"/>
        <end position="314"/>
    </location>
</feature>
<proteinExistence type="predicted"/>
<dbReference type="RefSeq" id="XP_052126621.1">
    <property type="nucleotide sequence ID" value="XM_052270661.1"/>
</dbReference>
<dbReference type="Proteomes" id="UP000504606">
    <property type="component" value="Unplaced"/>
</dbReference>
<evidence type="ECO:0000256" key="1">
    <source>
        <dbReference type="SAM" id="MobiDB-lite"/>
    </source>
</evidence>
<evidence type="ECO:0000313" key="3">
    <source>
        <dbReference type="RefSeq" id="XP_052126621.1"/>
    </source>
</evidence>
<feature type="compositionally biased region" description="Polar residues" evidence="1">
    <location>
        <begin position="67"/>
        <end position="80"/>
    </location>
</feature>
<feature type="compositionally biased region" description="Basic residues" evidence="1">
    <location>
        <begin position="1"/>
        <end position="19"/>
    </location>
</feature>
<gene>
    <name evidence="3" type="primary">LOC127750103</name>
</gene>
<dbReference type="KEGG" id="foc:127750103"/>
<feature type="compositionally biased region" description="Acidic residues" evidence="1">
    <location>
        <begin position="281"/>
        <end position="309"/>
    </location>
</feature>
<name>A0A9C6U7B7_FRAOC</name>
<feature type="compositionally biased region" description="Polar residues" evidence="1">
    <location>
        <begin position="42"/>
        <end position="53"/>
    </location>
</feature>
<feature type="compositionally biased region" description="Basic and acidic residues" evidence="1">
    <location>
        <begin position="252"/>
        <end position="263"/>
    </location>
</feature>
<dbReference type="GeneID" id="127750103"/>
<evidence type="ECO:0000313" key="2">
    <source>
        <dbReference type="Proteomes" id="UP000504606"/>
    </source>
</evidence>
<reference evidence="3" key="1">
    <citation type="submission" date="2025-08" db="UniProtKB">
        <authorList>
            <consortium name="RefSeq"/>
        </authorList>
    </citation>
    <scope>IDENTIFICATION</scope>
    <source>
        <tissue evidence="3">Whole organism</tissue>
    </source>
</reference>
<sequence>MKRYYTGRSKATRHRHRKIRKDEDTSCESSTDSEEFEAGKEQNVNTTCSSPINSEPGYDDGCETTKRAQNNAEQSQSAGSGCSVFVDESQNAMQKLSSNLLTHVSIPRKLKDSHKDHAAQNNVDSSPSEKLLTAATSPTDASRDTGDDDVESADLFISDNSDEGSSLSTEDVNCDGGVHEATKRTQNNAERSPSEKLLTASTLPIDASLDAEDNDVESVDLFMSDIDEGSSLSSEDFCSDSYIAHYLDEEPEQPRIENPHAEPQEGVLQNDVNPGGHADHDDPDDPDDPEDPNDSEDLSSSDESDEEENNQQPANLMNNHLRMEVELQLHSNLTKGEVIVLELANAIRHRKTFESV</sequence>
<keyword evidence="2" id="KW-1185">Reference proteome</keyword>
<feature type="compositionally biased region" description="Basic and acidic residues" evidence="1">
    <location>
        <begin position="109"/>
        <end position="118"/>
    </location>
</feature>
<protein>
    <submittedName>
        <fullName evidence="3">HIV Tat-specific factor 1 homolog</fullName>
    </submittedName>
</protein>
<feature type="region of interest" description="Disordered" evidence="1">
    <location>
        <begin position="1"/>
        <end position="82"/>
    </location>
</feature>
<organism evidence="2 3">
    <name type="scientific">Frankliniella occidentalis</name>
    <name type="common">Western flower thrips</name>
    <name type="synonym">Euthrips occidentalis</name>
    <dbReference type="NCBI Taxonomy" id="133901"/>
    <lineage>
        <taxon>Eukaryota</taxon>
        <taxon>Metazoa</taxon>
        <taxon>Ecdysozoa</taxon>
        <taxon>Arthropoda</taxon>
        <taxon>Hexapoda</taxon>
        <taxon>Insecta</taxon>
        <taxon>Pterygota</taxon>
        <taxon>Neoptera</taxon>
        <taxon>Paraneoptera</taxon>
        <taxon>Thysanoptera</taxon>
        <taxon>Terebrantia</taxon>
        <taxon>Thripoidea</taxon>
        <taxon>Thripidae</taxon>
        <taxon>Frankliniella</taxon>
    </lineage>
</organism>
<accession>A0A9C6U7B7</accession>
<feature type="region of interest" description="Disordered" evidence="1">
    <location>
        <begin position="107"/>
        <end position="213"/>
    </location>
</feature>
<feature type="compositionally biased region" description="Polar residues" evidence="1">
    <location>
        <begin position="119"/>
        <end position="140"/>
    </location>
</feature>